<dbReference type="Proteomes" id="UP001295462">
    <property type="component" value="Unassembled WGS sequence"/>
</dbReference>
<reference evidence="1" key="1">
    <citation type="submission" date="2022-01" db="EMBL/GenBank/DDBJ databases">
        <authorList>
            <person name="Lagorce A."/>
        </authorList>
    </citation>
    <scope>NUCLEOTIDE SEQUENCE</scope>
    <source>
        <strain evidence="1">Th15_F1_A12</strain>
    </source>
</reference>
<dbReference type="AlphaFoldDB" id="A0AAU9QTP2"/>
<accession>A0AAU9QTP2</accession>
<evidence type="ECO:0000313" key="2">
    <source>
        <dbReference type="Proteomes" id="UP001295462"/>
    </source>
</evidence>
<protein>
    <submittedName>
        <fullName evidence="1">Uncharacterized protein</fullName>
    </submittedName>
</protein>
<gene>
    <name evidence="1" type="ORF">THF1A12_50235</name>
</gene>
<organism evidence="1 2">
    <name type="scientific">Vibrio jasicida</name>
    <dbReference type="NCBI Taxonomy" id="766224"/>
    <lineage>
        <taxon>Bacteria</taxon>
        <taxon>Pseudomonadati</taxon>
        <taxon>Pseudomonadota</taxon>
        <taxon>Gammaproteobacteria</taxon>
        <taxon>Vibrionales</taxon>
        <taxon>Vibrionaceae</taxon>
        <taxon>Vibrio</taxon>
    </lineage>
</organism>
<name>A0AAU9QTP2_9VIBR</name>
<evidence type="ECO:0000313" key="1">
    <source>
        <dbReference type="EMBL" id="CAH1601821.1"/>
    </source>
</evidence>
<proteinExistence type="predicted"/>
<dbReference type="EMBL" id="CAKMUD010000105">
    <property type="protein sequence ID" value="CAH1601821.1"/>
    <property type="molecule type" value="Genomic_DNA"/>
</dbReference>
<comment type="caution">
    <text evidence="1">The sequence shown here is derived from an EMBL/GenBank/DDBJ whole genome shotgun (WGS) entry which is preliminary data.</text>
</comment>
<sequence length="40" mass="4536">MVRNTRHCCKVKVGGYDEVKLSEDKDGKFQVRLIVGLVQS</sequence>